<name>A0ABR1YC06_9PEZI</name>
<feature type="region of interest" description="Disordered" evidence="1">
    <location>
        <begin position="272"/>
        <end position="291"/>
    </location>
</feature>
<keyword evidence="4" id="KW-1185">Reference proteome</keyword>
<evidence type="ECO:0000313" key="3">
    <source>
        <dbReference type="EMBL" id="KAK8224962.1"/>
    </source>
</evidence>
<evidence type="ECO:0000313" key="4">
    <source>
        <dbReference type="Proteomes" id="UP001492380"/>
    </source>
</evidence>
<feature type="compositionally biased region" description="Basic and acidic residues" evidence="1">
    <location>
        <begin position="109"/>
        <end position="156"/>
    </location>
</feature>
<feature type="compositionally biased region" description="Basic and acidic residues" evidence="1">
    <location>
        <begin position="191"/>
        <end position="239"/>
    </location>
</feature>
<feature type="chain" id="PRO_5046892481" evidence="2">
    <location>
        <begin position="25"/>
        <end position="403"/>
    </location>
</feature>
<evidence type="ECO:0000256" key="2">
    <source>
        <dbReference type="SAM" id="SignalP"/>
    </source>
</evidence>
<gene>
    <name evidence="3" type="ORF">HDK90DRAFT_543800</name>
</gene>
<proteinExistence type="predicted"/>
<protein>
    <submittedName>
        <fullName evidence="3">Uncharacterized protein</fullName>
    </submittedName>
</protein>
<dbReference type="Proteomes" id="UP001492380">
    <property type="component" value="Unassembled WGS sequence"/>
</dbReference>
<keyword evidence="2" id="KW-0732">Signal</keyword>
<feature type="region of interest" description="Disordered" evidence="1">
    <location>
        <begin position="99"/>
        <end position="156"/>
    </location>
</feature>
<sequence length="403" mass="46675">MRFTTAAAWMGCLALTGLLSTIAAAPVVPSASENEGSSTAKSFGPSLSYNPHDSPREMDSVAILPRGLPEVPSGHPGLDTYSLSCWDLKNHRNRGTLDLRTGTVIPSNESDKDRKKREKELEKECKARKDREKEKQKEMKNEIKRLEKEDEKKRDEWLVAERKEMNKFRWAVNDKEVELATCKKWSKKDCKDKALSKEERKECKAAAKLSQEDIKEEIKAIKKQEDERSERSGEQESQRRMQASSEIQDKKEELRRYEESLKKIEKDRAHKYDHTAFKRANKPANSQRGKLEVKKGSWLDEKIYDADEKEWKRLTKDLRKELAENDRDLKRDDEILEGLYWAKPENDSGDSYPMDGKILTYTWLGNTYCDKYSGTDPSGEGKTLCQRRCEAAEQQLFYILDAF</sequence>
<reference evidence="3 4" key="1">
    <citation type="submission" date="2024-04" db="EMBL/GenBank/DDBJ databases">
        <title>Phyllosticta paracitricarpa is synonymous to the EU quarantine fungus P. citricarpa based on phylogenomic analyses.</title>
        <authorList>
            <consortium name="Lawrence Berkeley National Laboratory"/>
            <person name="Van Ingen-Buijs V.A."/>
            <person name="Van Westerhoven A.C."/>
            <person name="Haridas S."/>
            <person name="Skiadas P."/>
            <person name="Martin F."/>
            <person name="Groenewald J.Z."/>
            <person name="Crous P.W."/>
            <person name="Seidl M.F."/>
        </authorList>
    </citation>
    <scope>NUCLEOTIDE SEQUENCE [LARGE SCALE GENOMIC DNA]</scope>
    <source>
        <strain evidence="3 4">CBS 123374</strain>
    </source>
</reference>
<dbReference type="EMBL" id="JBBWRZ010000012">
    <property type="protein sequence ID" value="KAK8224962.1"/>
    <property type="molecule type" value="Genomic_DNA"/>
</dbReference>
<evidence type="ECO:0000256" key="1">
    <source>
        <dbReference type="SAM" id="MobiDB-lite"/>
    </source>
</evidence>
<comment type="caution">
    <text evidence="3">The sequence shown here is derived from an EMBL/GenBank/DDBJ whole genome shotgun (WGS) entry which is preliminary data.</text>
</comment>
<feature type="region of interest" description="Disordered" evidence="1">
    <location>
        <begin position="31"/>
        <end position="58"/>
    </location>
</feature>
<organism evidence="3 4">
    <name type="scientific">Phyllosticta capitalensis</name>
    <dbReference type="NCBI Taxonomy" id="121624"/>
    <lineage>
        <taxon>Eukaryota</taxon>
        <taxon>Fungi</taxon>
        <taxon>Dikarya</taxon>
        <taxon>Ascomycota</taxon>
        <taxon>Pezizomycotina</taxon>
        <taxon>Dothideomycetes</taxon>
        <taxon>Dothideomycetes incertae sedis</taxon>
        <taxon>Botryosphaeriales</taxon>
        <taxon>Phyllostictaceae</taxon>
        <taxon>Phyllosticta</taxon>
    </lineage>
</organism>
<feature type="region of interest" description="Disordered" evidence="1">
    <location>
        <begin position="191"/>
        <end position="254"/>
    </location>
</feature>
<accession>A0ABR1YC06</accession>
<feature type="signal peptide" evidence="2">
    <location>
        <begin position="1"/>
        <end position="24"/>
    </location>
</feature>
<feature type="compositionally biased region" description="Polar residues" evidence="1">
    <location>
        <begin position="31"/>
        <end position="51"/>
    </location>
</feature>